<organism evidence="3">
    <name type="scientific">Sarcoptes scabiei</name>
    <name type="common">Itch mite</name>
    <name type="synonym">Acarus scabiei</name>
    <dbReference type="NCBI Taxonomy" id="52283"/>
    <lineage>
        <taxon>Eukaryota</taxon>
        <taxon>Metazoa</taxon>
        <taxon>Ecdysozoa</taxon>
        <taxon>Arthropoda</taxon>
        <taxon>Chelicerata</taxon>
        <taxon>Arachnida</taxon>
        <taxon>Acari</taxon>
        <taxon>Acariformes</taxon>
        <taxon>Sarcoptiformes</taxon>
        <taxon>Astigmata</taxon>
        <taxon>Psoroptidia</taxon>
        <taxon>Sarcoptoidea</taxon>
        <taxon>Sarcoptidae</taxon>
        <taxon>Sarcoptinae</taxon>
        <taxon>Sarcoptes</taxon>
    </lineage>
</organism>
<dbReference type="EMBL" id="WVUK01000058">
    <property type="protein sequence ID" value="KAF7491804.1"/>
    <property type="molecule type" value="Genomic_DNA"/>
</dbReference>
<evidence type="ECO:0000313" key="3">
    <source>
        <dbReference type="EMBL" id="KAF7491804.1"/>
    </source>
</evidence>
<sequence>MWLNCSIIDLDYNQIYSIKWFKDNDEMYRFITSSPEELPTTFYDTPGIVIDESRSNYGNLYVSRSEFKTEADFRCEVLAENDFNTAIQIKRIKVYYIPRDGQPIIVGRKSFFGPNESVNLTCTSPMSTPAARLVVNLNGNSLIGTNSSQKNRHQPKGRNNLDEQEISMRTYHQYFENGQSSTSINVRFSGKRLQSKKINQFECTSSIIHRFNRSTIASFESKLDPKSNQTTFQMVNIGSGSSNSDRLQPRIEILNAVERYRIGDYISLRCISSKYKPIPELYWLLDGQPIDAQFLDYKQNDYNTDGFIRLDLKYRLVSNRNATDNDFDDDDDDDGRDDNHSNQNHHLHQHHHQYHQHHHNQRDHHQNHNRYYHSNNNNNNNNKHQQHNYYSRRTQEQNRRLLDDDDDSRSFSSQNSNPNPNHHHYSIERRQYGSQSNRLRDVSSLPSSSSSPSISETRRGGSYYRKIKTKPIDRSDEDSNPFVMQTESIVIDSLHFECLQILSNVISVSSEMVQLYGTTNNTEHQSEQSLLHGNAVEAVKSFIGNGSKRIKSMDSIFTVEICLTIVFLLWSSWR</sequence>
<dbReference type="PANTHER" id="PTHR21261:SF15">
    <property type="entry name" value="BEATEN PATH IIIA, ISOFORM D-RELATED"/>
    <property type="match status" value="1"/>
</dbReference>
<feature type="compositionally biased region" description="Basic and acidic residues" evidence="1">
    <location>
        <begin position="393"/>
        <end position="402"/>
    </location>
</feature>
<dbReference type="Proteomes" id="UP000070412">
    <property type="component" value="Unassembled WGS sequence"/>
</dbReference>
<gene>
    <name evidence="3" type="ORF">SSS_7910</name>
</gene>
<dbReference type="PANTHER" id="PTHR21261">
    <property type="entry name" value="BEAT PROTEIN"/>
    <property type="match status" value="1"/>
</dbReference>
<feature type="compositionally biased region" description="Low complexity" evidence="1">
    <location>
        <begin position="443"/>
        <end position="455"/>
    </location>
</feature>
<keyword evidence="5" id="KW-1185">Reference proteome</keyword>
<dbReference type="InterPro" id="IPR007110">
    <property type="entry name" value="Ig-like_dom"/>
</dbReference>
<proteinExistence type="predicted"/>
<accession>A0A834VE47</accession>
<evidence type="ECO:0000313" key="5">
    <source>
        <dbReference type="Proteomes" id="UP000070412"/>
    </source>
</evidence>
<reference evidence="4" key="3">
    <citation type="submission" date="2022-06" db="UniProtKB">
        <authorList>
            <consortium name="EnsemblMetazoa"/>
        </authorList>
    </citation>
    <scope>IDENTIFICATION</scope>
</reference>
<feature type="compositionally biased region" description="Low complexity" evidence="1">
    <location>
        <begin position="410"/>
        <end position="420"/>
    </location>
</feature>
<dbReference type="OrthoDB" id="7375975at2759"/>
<dbReference type="PROSITE" id="PS50835">
    <property type="entry name" value="IG_LIKE"/>
    <property type="match status" value="2"/>
</dbReference>
<evidence type="ECO:0000256" key="1">
    <source>
        <dbReference type="SAM" id="MobiDB-lite"/>
    </source>
</evidence>
<reference evidence="3" key="2">
    <citation type="submission" date="2020-01" db="EMBL/GenBank/DDBJ databases">
        <authorList>
            <person name="Korhonen P.K.K."/>
            <person name="Guangxu M.G."/>
            <person name="Wang T.W."/>
            <person name="Stroehlein A.J.S."/>
            <person name="Young N.D."/>
            <person name="Ang C.-S.A."/>
            <person name="Fernando D.W.F."/>
            <person name="Lu H.L."/>
            <person name="Taylor S.T."/>
            <person name="Ehtesham M.E.M."/>
            <person name="Najaraj S.H.N."/>
            <person name="Harsha G.H.G."/>
            <person name="Madugundu A.M."/>
            <person name="Renuse S.R."/>
            <person name="Holt D.H."/>
            <person name="Pandey A.P."/>
            <person name="Papenfuss A.P."/>
            <person name="Gasser R.B.G."/>
            <person name="Fischer K.F."/>
        </authorList>
    </citation>
    <scope>NUCLEOTIDE SEQUENCE</scope>
    <source>
        <strain evidence="3">SSS_KF_BRIS2020</strain>
    </source>
</reference>
<feature type="domain" description="Ig-like" evidence="2">
    <location>
        <begin position="249"/>
        <end position="288"/>
    </location>
</feature>
<feature type="domain" description="Ig-like" evidence="2">
    <location>
        <begin position="1"/>
        <end position="77"/>
    </location>
</feature>
<evidence type="ECO:0000259" key="2">
    <source>
        <dbReference type="PROSITE" id="PS50835"/>
    </source>
</evidence>
<protein>
    <recommendedName>
        <fullName evidence="2">Ig-like domain-containing protein</fullName>
    </recommendedName>
</protein>
<feature type="compositionally biased region" description="Acidic residues" evidence="1">
    <location>
        <begin position="325"/>
        <end position="336"/>
    </location>
</feature>
<feature type="compositionally biased region" description="Low complexity" evidence="1">
    <location>
        <begin position="372"/>
        <end position="389"/>
    </location>
</feature>
<name>A0A834VE47_SARSC</name>
<feature type="region of interest" description="Disordered" evidence="1">
    <location>
        <begin position="321"/>
        <end position="479"/>
    </location>
</feature>
<evidence type="ECO:0000313" key="4">
    <source>
        <dbReference type="EnsemblMetazoa" id="KAF7491804.1"/>
    </source>
</evidence>
<reference evidence="5" key="1">
    <citation type="journal article" date="2020" name="PLoS Negl. Trop. Dis.">
        <title>High-quality nuclear genome for Sarcoptes scabiei-A critical resource for a neglected parasite.</title>
        <authorList>
            <person name="Korhonen P.K."/>
            <person name="Gasser R.B."/>
            <person name="Ma G."/>
            <person name="Wang T."/>
            <person name="Stroehlein A.J."/>
            <person name="Young N.D."/>
            <person name="Ang C.S."/>
            <person name="Fernando D.D."/>
            <person name="Lu H.C."/>
            <person name="Taylor S."/>
            <person name="Reynolds S.L."/>
            <person name="Mofiz E."/>
            <person name="Najaraj S.H."/>
            <person name="Gowda H."/>
            <person name="Madugundu A."/>
            <person name="Renuse S."/>
            <person name="Holt D."/>
            <person name="Pandey A."/>
            <person name="Papenfuss A.T."/>
            <person name="Fischer K."/>
        </authorList>
    </citation>
    <scope>NUCLEOTIDE SEQUENCE [LARGE SCALE GENOMIC DNA]</scope>
</reference>
<dbReference type="EnsemblMetazoa" id="SSS_7910s_mrna">
    <property type="protein sequence ID" value="KAF7491804.1"/>
    <property type="gene ID" value="SSS_7910"/>
</dbReference>
<dbReference type="AlphaFoldDB" id="A0A834VE47"/>
<feature type="compositionally biased region" description="Basic residues" evidence="1">
    <location>
        <begin position="343"/>
        <end position="371"/>
    </location>
</feature>